<evidence type="ECO:0000313" key="3">
    <source>
        <dbReference type="Proteomes" id="UP000001508"/>
    </source>
</evidence>
<feature type="signal peptide" evidence="1">
    <location>
        <begin position="1"/>
        <end position="21"/>
    </location>
</feature>
<feature type="chain" id="PRO_5003091259" evidence="1">
    <location>
        <begin position="22"/>
        <end position="281"/>
    </location>
</feature>
<reference evidence="3" key="1">
    <citation type="submission" date="2010-02" db="EMBL/GenBank/DDBJ databases">
        <title>Complete sequence of Desulfurivibrio alkaliphilus AHT2.</title>
        <authorList>
            <consortium name="US DOE Joint Genome Institute"/>
            <person name="Pitluck S."/>
            <person name="Chertkov O."/>
            <person name="Detter J.C."/>
            <person name="Han C."/>
            <person name="Tapia R."/>
            <person name="Larimer F."/>
            <person name="Land M."/>
            <person name="Hauser L."/>
            <person name="Kyrpides N."/>
            <person name="Mikhailova N."/>
            <person name="Sorokin D.Y."/>
            <person name="Muyzer G."/>
            <person name="Woyke T."/>
        </authorList>
    </citation>
    <scope>NUCLEOTIDE SEQUENCE [LARGE SCALE GENOMIC DNA]</scope>
    <source>
        <strain evidence="3">DSM 19089 / UNIQEM U267 / AHT2</strain>
    </source>
</reference>
<keyword evidence="1" id="KW-0732">Signal</keyword>
<evidence type="ECO:0000256" key="1">
    <source>
        <dbReference type="SAM" id="SignalP"/>
    </source>
</evidence>
<evidence type="ECO:0000313" key="2">
    <source>
        <dbReference type="EMBL" id="ADH87229.1"/>
    </source>
</evidence>
<dbReference type="RefSeq" id="WP_013164739.1">
    <property type="nucleotide sequence ID" value="NC_014216.1"/>
</dbReference>
<dbReference type="Pfam" id="PF12974">
    <property type="entry name" value="Phosphonate-bd"/>
    <property type="match status" value="1"/>
</dbReference>
<dbReference type="InParanoid" id="D6Z0W9"/>
<protein>
    <submittedName>
        <fullName evidence="2">ABC transport system periplasmic component</fullName>
    </submittedName>
</protein>
<gene>
    <name evidence="2" type="ordered locus">DaAHT2_2565</name>
</gene>
<dbReference type="EMBL" id="CP001940">
    <property type="protein sequence ID" value="ADH87229.1"/>
    <property type="molecule type" value="Genomic_DNA"/>
</dbReference>
<dbReference type="KEGG" id="dak:DaAHT2_2565"/>
<keyword evidence="3" id="KW-1185">Reference proteome</keyword>
<accession>D6Z0W9</accession>
<dbReference type="eggNOG" id="COG3221">
    <property type="taxonomic scope" value="Bacteria"/>
</dbReference>
<proteinExistence type="predicted"/>
<dbReference type="HOGENOM" id="CLU_051472_7_1_7"/>
<organism evidence="2 3">
    <name type="scientific">Desulfurivibrio alkaliphilus (strain DSM 19089 / UNIQEM U267 / AHT2)</name>
    <dbReference type="NCBI Taxonomy" id="589865"/>
    <lineage>
        <taxon>Bacteria</taxon>
        <taxon>Pseudomonadati</taxon>
        <taxon>Thermodesulfobacteriota</taxon>
        <taxon>Desulfobulbia</taxon>
        <taxon>Desulfobulbales</taxon>
        <taxon>Desulfobulbaceae</taxon>
        <taxon>Desulfurivibrio</taxon>
    </lineage>
</organism>
<dbReference type="PANTHER" id="PTHR30024:SF17">
    <property type="entry name" value="SOLUTE-BINDING PROTEIN FAMILY 3_N-TERMINAL DOMAIN-CONTAINING PROTEIN"/>
    <property type="match status" value="1"/>
</dbReference>
<dbReference type="AlphaFoldDB" id="D6Z0W9"/>
<dbReference type="Proteomes" id="UP000001508">
    <property type="component" value="Chromosome"/>
</dbReference>
<dbReference type="STRING" id="589865.DaAHT2_2565"/>
<name>D6Z0W9_DESAT</name>
<dbReference type="Gene3D" id="3.40.190.10">
    <property type="entry name" value="Periplasmic binding protein-like II"/>
    <property type="match status" value="2"/>
</dbReference>
<dbReference type="OrthoDB" id="5393013at2"/>
<sequence length="281" mass="30943">MLKIIFFIMISCLAAASAALAEPVRLGVFPYISPSQMVSQLTPLQRYLEKTLAREIEMLSAPDFMSFVERTAHGDYDLVITAPHMGRLAQQRDGWQLVVMSGQQTATVILVPRAAGIKTLKELRGGKMAVGNWRSVTCMLAKQALAEEGLTLGVDVEVIETATFSNVVSALLHGEVEAGATPTLLWDQWAYVNEEQRRQLHELFRAPPPTPHSFLVMAPPTMAAAEVEDLRRSLLAFGDTPAGRKFFVQSQYHSFLPPDEQAMALSDPFVHVLLPDATLTP</sequence>
<dbReference type="PANTHER" id="PTHR30024">
    <property type="entry name" value="ALIPHATIC SULFONATES-BINDING PROTEIN-RELATED"/>
    <property type="match status" value="1"/>
</dbReference>
<dbReference type="SUPFAM" id="SSF53850">
    <property type="entry name" value="Periplasmic binding protein-like II"/>
    <property type="match status" value="1"/>
</dbReference>